<evidence type="ECO:0000259" key="1">
    <source>
        <dbReference type="Pfam" id="PF01191"/>
    </source>
</evidence>
<reference evidence="2" key="1">
    <citation type="submission" date="2013-08" db="EMBL/GenBank/DDBJ databases">
        <authorList>
            <person name="Mendez C."/>
            <person name="Richter M."/>
            <person name="Ferrer M."/>
            <person name="Sanchez J."/>
        </authorList>
    </citation>
    <scope>NUCLEOTIDE SEQUENCE</scope>
</reference>
<evidence type="ECO:0000313" key="2">
    <source>
        <dbReference type="EMBL" id="EQD65671.1"/>
    </source>
</evidence>
<keyword evidence="2" id="KW-0548">Nucleotidyltransferase</keyword>
<sequence length="87" mass="10023">MSKFNVLHHELVPEHHVVEIKEEEKILKALGIVKDSLPKISRNDAALKTLEEMHGKIEPGRIIKIVRKSSTLGFTEYYRVVSNEVFK</sequence>
<gene>
    <name evidence="2" type="ORF">B1A_08479</name>
</gene>
<dbReference type="EMBL" id="AUZX01006055">
    <property type="protein sequence ID" value="EQD65671.1"/>
    <property type="molecule type" value="Genomic_DNA"/>
</dbReference>
<keyword evidence="2" id="KW-0808">Transferase</keyword>
<dbReference type="InterPro" id="IPR000783">
    <property type="entry name" value="RNA_pol_subH/Rpb5_C"/>
</dbReference>
<dbReference type="EC" id="2.7.7.6" evidence="2"/>
<dbReference type="NCBIfam" id="NF007129">
    <property type="entry name" value="PRK09570.1"/>
    <property type="match status" value="1"/>
</dbReference>
<reference evidence="2" key="2">
    <citation type="journal article" date="2014" name="ISME J.">
        <title>Microbial stratification in low pH oxic and suboxic macroscopic growths along an acid mine drainage.</title>
        <authorList>
            <person name="Mendez-Garcia C."/>
            <person name="Mesa V."/>
            <person name="Sprenger R.R."/>
            <person name="Richter M."/>
            <person name="Diez M.S."/>
            <person name="Solano J."/>
            <person name="Bargiela R."/>
            <person name="Golyshina O.V."/>
            <person name="Manteca A."/>
            <person name="Ramos J.L."/>
            <person name="Gallego J.R."/>
            <person name="Llorente I."/>
            <person name="Martins Dos Santos V.A."/>
            <person name="Jensen O.N."/>
            <person name="Pelaez A.I."/>
            <person name="Sanchez J."/>
            <person name="Ferrer M."/>
        </authorList>
    </citation>
    <scope>NUCLEOTIDE SEQUENCE</scope>
</reference>
<accession>T1AYJ5</accession>
<proteinExistence type="predicted"/>
<dbReference type="InterPro" id="IPR035913">
    <property type="entry name" value="RPB5-like_sf"/>
</dbReference>
<dbReference type="GO" id="GO:0006351">
    <property type="term" value="P:DNA-templated transcription"/>
    <property type="evidence" value="ECO:0007669"/>
    <property type="project" value="InterPro"/>
</dbReference>
<name>T1AYJ5_9ZZZZ</name>
<organism evidence="2">
    <name type="scientific">mine drainage metagenome</name>
    <dbReference type="NCBI Taxonomy" id="410659"/>
    <lineage>
        <taxon>unclassified sequences</taxon>
        <taxon>metagenomes</taxon>
        <taxon>ecological metagenomes</taxon>
    </lineage>
</organism>
<dbReference type="AlphaFoldDB" id="T1AYJ5"/>
<comment type="caution">
    <text evidence="2">The sequence shown here is derived from an EMBL/GenBank/DDBJ whole genome shotgun (WGS) entry which is preliminary data.</text>
</comment>
<dbReference type="GO" id="GO:0003899">
    <property type="term" value="F:DNA-directed RNA polymerase activity"/>
    <property type="evidence" value="ECO:0007669"/>
    <property type="project" value="UniProtKB-EC"/>
</dbReference>
<dbReference type="GO" id="GO:0003677">
    <property type="term" value="F:DNA binding"/>
    <property type="evidence" value="ECO:0007669"/>
    <property type="project" value="InterPro"/>
</dbReference>
<dbReference type="Gene3D" id="3.90.940.20">
    <property type="entry name" value="RPB5-like RNA polymerase subunit"/>
    <property type="match status" value="1"/>
</dbReference>
<dbReference type="Pfam" id="PF01191">
    <property type="entry name" value="RNA_pol_Rpb5_C"/>
    <property type="match status" value="1"/>
</dbReference>
<protein>
    <submittedName>
        <fullName evidence="2">Protein containing RNA polymerase, subunit H/Rpb5</fullName>
        <ecNumber evidence="2">2.7.7.6</ecNumber>
    </submittedName>
</protein>
<dbReference type="SUPFAM" id="SSF55287">
    <property type="entry name" value="RPB5-like RNA polymerase subunit"/>
    <property type="match status" value="1"/>
</dbReference>
<feature type="domain" description="RNA polymerase subunit H/Rpb5 C-terminal" evidence="1">
    <location>
        <begin position="4"/>
        <end position="81"/>
    </location>
</feature>